<proteinExistence type="predicted"/>
<feature type="chain" id="PRO_5035457435" evidence="1">
    <location>
        <begin position="29"/>
        <end position="138"/>
    </location>
</feature>
<reference evidence="2" key="1">
    <citation type="submission" date="2013-04" db="EMBL/GenBank/DDBJ databases">
        <authorList>
            <person name="Qu J."/>
            <person name="Murali S.C."/>
            <person name="Bandaranaike D."/>
            <person name="Bellair M."/>
            <person name="Blankenburg K."/>
            <person name="Chao H."/>
            <person name="Dinh H."/>
            <person name="Doddapaneni H."/>
            <person name="Downs B."/>
            <person name="Dugan-Rocha S."/>
            <person name="Elkadiri S."/>
            <person name="Gnanaolivu R.D."/>
            <person name="Hernandez B."/>
            <person name="Javaid M."/>
            <person name="Jayaseelan J.C."/>
            <person name="Lee S."/>
            <person name="Li M."/>
            <person name="Ming W."/>
            <person name="Munidasa M."/>
            <person name="Muniz J."/>
            <person name="Nguyen L."/>
            <person name="Ongeri F."/>
            <person name="Osuji N."/>
            <person name="Pu L.-L."/>
            <person name="Puazo M."/>
            <person name="Qu C."/>
            <person name="Quiroz J."/>
            <person name="Raj R."/>
            <person name="Weissenberger G."/>
            <person name="Xin Y."/>
            <person name="Zou X."/>
            <person name="Han Y."/>
            <person name="Richards S."/>
            <person name="Worley K."/>
            <person name="Muzny D."/>
            <person name="Gibbs R."/>
        </authorList>
    </citation>
    <scope>NUCLEOTIDE SEQUENCE</scope>
    <source>
        <strain evidence="2">Sampled in the wild</strain>
    </source>
</reference>
<keyword evidence="1" id="KW-0732">Signal</keyword>
<gene>
    <name evidence="2" type="ORF">J437_LFUL005921</name>
</gene>
<keyword evidence="3" id="KW-1185">Reference proteome</keyword>
<evidence type="ECO:0000313" key="2">
    <source>
        <dbReference type="EMBL" id="KAG8231247.1"/>
    </source>
</evidence>
<dbReference type="AlphaFoldDB" id="A0A8K0P322"/>
<dbReference type="Proteomes" id="UP000792457">
    <property type="component" value="Unassembled WGS sequence"/>
</dbReference>
<name>A0A8K0P322_LADFU</name>
<dbReference type="OrthoDB" id="6134464at2759"/>
<sequence>MHCNVAPKVAFLACSIIVFLMEAPSAKAAVEEVDNAPSSTEELKMRAKRYLNVYKKGCGKKRSEGASRLGALEKMAQLTDGDLGDQSGMSESESLATLVELNSEPAVAELSRQILSEAKLWEAIQEARQEMSRRRQQV</sequence>
<evidence type="ECO:0000313" key="3">
    <source>
        <dbReference type="Proteomes" id="UP000792457"/>
    </source>
</evidence>
<reference evidence="2" key="2">
    <citation type="submission" date="2017-10" db="EMBL/GenBank/DDBJ databases">
        <title>Ladona fulva Genome sequencing and assembly.</title>
        <authorList>
            <person name="Murali S."/>
            <person name="Richards S."/>
            <person name="Bandaranaike D."/>
            <person name="Bellair M."/>
            <person name="Blankenburg K."/>
            <person name="Chao H."/>
            <person name="Dinh H."/>
            <person name="Doddapaneni H."/>
            <person name="Dugan-Rocha S."/>
            <person name="Elkadiri S."/>
            <person name="Gnanaolivu R."/>
            <person name="Hernandez B."/>
            <person name="Skinner E."/>
            <person name="Javaid M."/>
            <person name="Lee S."/>
            <person name="Li M."/>
            <person name="Ming W."/>
            <person name="Munidasa M."/>
            <person name="Muniz J."/>
            <person name="Nguyen L."/>
            <person name="Hughes D."/>
            <person name="Osuji N."/>
            <person name="Pu L.-L."/>
            <person name="Puazo M."/>
            <person name="Qu C."/>
            <person name="Quiroz J."/>
            <person name="Raj R."/>
            <person name="Weissenberger G."/>
            <person name="Xin Y."/>
            <person name="Zou X."/>
            <person name="Han Y."/>
            <person name="Worley K."/>
            <person name="Muzny D."/>
            <person name="Gibbs R."/>
        </authorList>
    </citation>
    <scope>NUCLEOTIDE SEQUENCE</scope>
    <source>
        <strain evidence="2">Sampled in the wild</strain>
    </source>
</reference>
<dbReference type="EMBL" id="KZ308544">
    <property type="protein sequence ID" value="KAG8231247.1"/>
    <property type="molecule type" value="Genomic_DNA"/>
</dbReference>
<evidence type="ECO:0000256" key="1">
    <source>
        <dbReference type="SAM" id="SignalP"/>
    </source>
</evidence>
<accession>A0A8K0P322</accession>
<organism evidence="2 3">
    <name type="scientific">Ladona fulva</name>
    <name type="common">Scarce chaser dragonfly</name>
    <name type="synonym">Libellula fulva</name>
    <dbReference type="NCBI Taxonomy" id="123851"/>
    <lineage>
        <taxon>Eukaryota</taxon>
        <taxon>Metazoa</taxon>
        <taxon>Ecdysozoa</taxon>
        <taxon>Arthropoda</taxon>
        <taxon>Hexapoda</taxon>
        <taxon>Insecta</taxon>
        <taxon>Pterygota</taxon>
        <taxon>Palaeoptera</taxon>
        <taxon>Odonata</taxon>
        <taxon>Epiprocta</taxon>
        <taxon>Anisoptera</taxon>
        <taxon>Libelluloidea</taxon>
        <taxon>Libellulidae</taxon>
        <taxon>Ladona</taxon>
    </lineage>
</organism>
<feature type="signal peptide" evidence="1">
    <location>
        <begin position="1"/>
        <end position="28"/>
    </location>
</feature>
<dbReference type="InterPro" id="IPR024276">
    <property type="entry name" value="CCAP"/>
</dbReference>
<comment type="caution">
    <text evidence="2">The sequence shown here is derived from an EMBL/GenBank/DDBJ whole genome shotgun (WGS) entry which is preliminary data.</text>
</comment>
<protein>
    <submittedName>
        <fullName evidence="2">Uncharacterized protein</fullName>
    </submittedName>
</protein>
<dbReference type="Pfam" id="PF11105">
    <property type="entry name" value="CCAP"/>
    <property type="match status" value="1"/>
</dbReference>